<feature type="compositionally biased region" description="Basic and acidic residues" evidence="1">
    <location>
        <begin position="19"/>
        <end position="34"/>
    </location>
</feature>
<feature type="region of interest" description="Disordered" evidence="1">
    <location>
        <begin position="123"/>
        <end position="152"/>
    </location>
</feature>
<name>A0A8H8DEL2_9FUNG</name>
<feature type="region of interest" description="Disordered" evidence="1">
    <location>
        <begin position="1"/>
        <end position="104"/>
    </location>
</feature>
<comment type="caution">
    <text evidence="2">The sequence shown here is derived from an EMBL/GenBank/DDBJ whole genome shotgun (WGS) entry which is preliminary data.</text>
</comment>
<keyword evidence="3" id="KW-1185">Reference proteome</keyword>
<proteinExistence type="predicted"/>
<dbReference type="AlphaFoldDB" id="A0A8H8DEL2"/>
<accession>A0A8H8DEL2</accession>
<evidence type="ECO:0000256" key="1">
    <source>
        <dbReference type="SAM" id="MobiDB-lite"/>
    </source>
</evidence>
<sequence>MSSKDEVARFADIGGTSETETRDHRRSRPLETPRRAGGARLSACARRRQGRERGRRRRHHATGSRRRPLPLAASRRRLLQARSPRQPPSAGSRPLPGLAQPRPLLTPLTPLLAVYRERENVEAGNPVADGLPQRRHRPARGGQAELRSRLQG</sequence>
<feature type="compositionally biased region" description="Basic residues" evidence="1">
    <location>
        <begin position="45"/>
        <end position="79"/>
    </location>
</feature>
<gene>
    <name evidence="2" type="ORF">BJ554DRAFT_5187</name>
</gene>
<evidence type="ECO:0000313" key="2">
    <source>
        <dbReference type="EMBL" id="KAG5455406.1"/>
    </source>
</evidence>
<evidence type="ECO:0000313" key="3">
    <source>
        <dbReference type="Proteomes" id="UP000673691"/>
    </source>
</evidence>
<reference evidence="2 3" key="1">
    <citation type="journal article" name="Sci. Rep.">
        <title>Genome-scale phylogenetic analyses confirm Olpidium as the closest living zoosporic fungus to the non-flagellated, terrestrial fungi.</title>
        <authorList>
            <person name="Chang Y."/>
            <person name="Rochon D."/>
            <person name="Sekimoto S."/>
            <person name="Wang Y."/>
            <person name="Chovatia M."/>
            <person name="Sandor L."/>
            <person name="Salamov A."/>
            <person name="Grigoriev I.V."/>
            <person name="Stajich J.E."/>
            <person name="Spatafora J.W."/>
        </authorList>
    </citation>
    <scope>NUCLEOTIDE SEQUENCE [LARGE SCALE GENOMIC DNA]</scope>
    <source>
        <strain evidence="2">S191</strain>
    </source>
</reference>
<dbReference type="EMBL" id="JAEFCI010013438">
    <property type="protein sequence ID" value="KAG5455406.1"/>
    <property type="molecule type" value="Genomic_DNA"/>
</dbReference>
<protein>
    <submittedName>
        <fullName evidence="2">Uncharacterized protein</fullName>
    </submittedName>
</protein>
<organism evidence="2 3">
    <name type="scientific">Olpidium bornovanus</name>
    <dbReference type="NCBI Taxonomy" id="278681"/>
    <lineage>
        <taxon>Eukaryota</taxon>
        <taxon>Fungi</taxon>
        <taxon>Fungi incertae sedis</taxon>
        <taxon>Olpidiomycota</taxon>
        <taxon>Olpidiomycotina</taxon>
        <taxon>Olpidiomycetes</taxon>
        <taxon>Olpidiales</taxon>
        <taxon>Olpidiaceae</taxon>
        <taxon>Olpidium</taxon>
    </lineage>
</organism>
<dbReference type="Proteomes" id="UP000673691">
    <property type="component" value="Unassembled WGS sequence"/>
</dbReference>